<sequence length="213" mass="24641">MVELAIYAFVAAFIFFRLYNSLGRTSGLQPNNHVQPVSILIQEDHSHDYTDIDIESIMESCSDNDKSIINTIKRKDREFSLKYFMDGSMKAFDIIIKALNEENTQVLSSLLDKNVYNSFLEEIEYRKQVGHIHEDVIVSVVYHKIIKLDISGNIVYITLKFISEQINFVKDQEGNILQGSTSKINKIEDIWTFRKDISLLTSKKWYLSSIESV</sequence>
<keyword evidence="1" id="KW-0809">Transit peptide</keyword>
<dbReference type="InterPro" id="IPR051975">
    <property type="entry name" value="mtLSU_mL45"/>
</dbReference>
<evidence type="ECO:0000256" key="6">
    <source>
        <dbReference type="ARBA" id="ARBA00043031"/>
    </source>
</evidence>
<reference evidence="8 9" key="1">
    <citation type="submission" date="2018-10" db="EMBL/GenBank/DDBJ databases">
        <title>Propagation and draft genome sequences of three atypical Erhlichia ruminantium isolates.</title>
        <authorList>
            <person name="Liebenberg J."/>
            <person name="Steyn H."/>
            <person name="Josemans A."/>
            <person name="Zweygarth E."/>
        </authorList>
    </citation>
    <scope>NUCLEOTIDE SEQUENCE [LARGE SCALE GENOMIC DNA]</scope>
    <source>
        <strain evidence="8 9">Omatjenne</strain>
    </source>
</reference>
<evidence type="ECO:0000256" key="1">
    <source>
        <dbReference type="ARBA" id="ARBA00022946"/>
    </source>
</evidence>
<protein>
    <recommendedName>
        <fullName evidence="5">Large ribosomal subunit protein mL45</fullName>
    </recommendedName>
    <alternativeName>
        <fullName evidence="6">39S ribosomal protein L45, mitochondrial</fullName>
    </alternativeName>
</protein>
<evidence type="ECO:0000256" key="2">
    <source>
        <dbReference type="ARBA" id="ARBA00022980"/>
    </source>
</evidence>
<accession>A0AAE6QAL7</accession>
<dbReference type="InterPro" id="IPR032710">
    <property type="entry name" value="NTF2-like_dom_sf"/>
</dbReference>
<dbReference type="Proteomes" id="UP000422822">
    <property type="component" value="Chromosome"/>
</dbReference>
<feature type="domain" description="Tim44-like" evidence="7">
    <location>
        <begin position="65"/>
        <end position="212"/>
    </location>
</feature>
<name>A0AAE6QAL7_EHRRU</name>
<dbReference type="PANTHER" id="PTHR28554:SF1">
    <property type="entry name" value="LARGE RIBOSOMAL SUBUNIT PROTEIN ML45"/>
    <property type="match status" value="1"/>
</dbReference>
<organism evidence="8 9">
    <name type="scientific">Ehrlichia ruminantium</name>
    <name type="common">heartwater rickettsia</name>
    <name type="synonym">Cowdria ruminantium</name>
    <dbReference type="NCBI Taxonomy" id="779"/>
    <lineage>
        <taxon>Bacteria</taxon>
        <taxon>Pseudomonadati</taxon>
        <taxon>Pseudomonadota</taxon>
        <taxon>Alphaproteobacteria</taxon>
        <taxon>Rickettsiales</taxon>
        <taxon>Anaplasmataceae</taxon>
        <taxon>Ehrlichia</taxon>
    </lineage>
</organism>
<dbReference type="Pfam" id="PF04280">
    <property type="entry name" value="Tim44"/>
    <property type="match status" value="1"/>
</dbReference>
<keyword evidence="3" id="KW-0687">Ribonucleoprotein</keyword>
<evidence type="ECO:0000313" key="8">
    <source>
        <dbReference type="EMBL" id="QGR03735.1"/>
    </source>
</evidence>
<proteinExistence type="inferred from homology"/>
<dbReference type="PIRSF" id="PIRSF031890">
    <property type="entry name" value="UCP031890_transporter_Tim44"/>
    <property type="match status" value="1"/>
</dbReference>
<comment type="similarity">
    <text evidence="4">Belongs to the mitochondrion-specific ribosomal protein mL45 family.</text>
</comment>
<dbReference type="Gene3D" id="3.10.450.240">
    <property type="match status" value="1"/>
</dbReference>
<dbReference type="EMBL" id="CP033455">
    <property type="protein sequence ID" value="QGR03735.1"/>
    <property type="molecule type" value="Genomic_DNA"/>
</dbReference>
<dbReference type="SUPFAM" id="SSF54427">
    <property type="entry name" value="NTF2-like"/>
    <property type="match status" value="1"/>
</dbReference>
<dbReference type="RefSeq" id="WP_158406920.1">
    <property type="nucleotide sequence ID" value="NZ_CP033454.1"/>
</dbReference>
<keyword evidence="9" id="KW-1185">Reference proteome</keyword>
<evidence type="ECO:0000313" key="9">
    <source>
        <dbReference type="Proteomes" id="UP000422822"/>
    </source>
</evidence>
<dbReference type="PANTHER" id="PTHR28554">
    <property type="entry name" value="39S RIBOSOMAL PROTEIN L45, MITOCHONDRIAL"/>
    <property type="match status" value="1"/>
</dbReference>
<gene>
    <name evidence="8" type="ORF">EDL80_04170</name>
</gene>
<evidence type="ECO:0000259" key="7">
    <source>
        <dbReference type="SMART" id="SM00978"/>
    </source>
</evidence>
<keyword evidence="2" id="KW-0689">Ribosomal protein</keyword>
<evidence type="ECO:0000256" key="3">
    <source>
        <dbReference type="ARBA" id="ARBA00023274"/>
    </source>
</evidence>
<dbReference type="NCBIfam" id="NF033779">
    <property type="entry name" value="Tim44_TimA_adap"/>
    <property type="match status" value="1"/>
</dbReference>
<dbReference type="InterPro" id="IPR016985">
    <property type="entry name" value="UCP031890_Tim44-rel"/>
</dbReference>
<evidence type="ECO:0000256" key="5">
    <source>
        <dbReference type="ARBA" id="ARBA00039448"/>
    </source>
</evidence>
<dbReference type="GO" id="GO:1990904">
    <property type="term" value="C:ribonucleoprotein complex"/>
    <property type="evidence" value="ECO:0007669"/>
    <property type="project" value="UniProtKB-KW"/>
</dbReference>
<dbReference type="InterPro" id="IPR007379">
    <property type="entry name" value="Tim44-like_dom"/>
</dbReference>
<dbReference type="SMART" id="SM00978">
    <property type="entry name" value="Tim44"/>
    <property type="match status" value="1"/>
</dbReference>
<evidence type="ECO:0000256" key="4">
    <source>
        <dbReference type="ARBA" id="ARBA00038073"/>
    </source>
</evidence>
<dbReference type="GO" id="GO:0005840">
    <property type="term" value="C:ribosome"/>
    <property type="evidence" value="ECO:0007669"/>
    <property type="project" value="UniProtKB-KW"/>
</dbReference>
<dbReference type="AlphaFoldDB" id="A0AAE6QAL7"/>